<evidence type="ECO:0000313" key="3">
    <source>
        <dbReference type="Proteomes" id="UP000054869"/>
    </source>
</evidence>
<dbReference type="RefSeq" id="WP_035915358.1">
    <property type="nucleotide sequence ID" value="NZ_CAAAJD010000009.1"/>
</dbReference>
<dbReference type="PROSITE" id="PS51186">
    <property type="entry name" value="GNAT"/>
    <property type="match status" value="1"/>
</dbReference>
<name>A0A0W0VX92_9GAMM</name>
<gene>
    <name evidence="2" type="ORF">Llan_0449</name>
</gene>
<dbReference type="PANTHER" id="PTHR43415:SF3">
    <property type="entry name" value="GNAT-FAMILY ACETYLTRANSFERASE"/>
    <property type="match status" value="1"/>
</dbReference>
<dbReference type="InterPro" id="IPR000182">
    <property type="entry name" value="GNAT_dom"/>
</dbReference>
<keyword evidence="3" id="KW-1185">Reference proteome</keyword>
<dbReference type="InterPro" id="IPR016181">
    <property type="entry name" value="Acyl_CoA_acyltransferase"/>
</dbReference>
<dbReference type="AlphaFoldDB" id="A0A0W0VX92"/>
<accession>A0A0W0VX92</accession>
<organism evidence="2 3">
    <name type="scientific">Legionella lansingensis</name>
    <dbReference type="NCBI Taxonomy" id="45067"/>
    <lineage>
        <taxon>Bacteria</taxon>
        <taxon>Pseudomonadati</taxon>
        <taxon>Pseudomonadota</taxon>
        <taxon>Gammaproteobacteria</taxon>
        <taxon>Legionellales</taxon>
        <taxon>Legionellaceae</taxon>
        <taxon>Legionella</taxon>
    </lineage>
</organism>
<dbReference type="Pfam" id="PF13302">
    <property type="entry name" value="Acetyltransf_3"/>
    <property type="match status" value="1"/>
</dbReference>
<reference evidence="2 3" key="1">
    <citation type="submission" date="2015-11" db="EMBL/GenBank/DDBJ databases">
        <title>Genomic analysis of 38 Legionella species identifies large and diverse effector repertoires.</title>
        <authorList>
            <person name="Burstein D."/>
            <person name="Amaro F."/>
            <person name="Zusman T."/>
            <person name="Lifshitz Z."/>
            <person name="Cohen O."/>
            <person name="Gilbert J.A."/>
            <person name="Pupko T."/>
            <person name="Shuman H.A."/>
            <person name="Segal G."/>
        </authorList>
    </citation>
    <scope>NUCLEOTIDE SEQUENCE [LARGE SCALE GENOMIC DNA]</scope>
    <source>
        <strain evidence="2 3">ATCC 49751</strain>
    </source>
</reference>
<comment type="caution">
    <text evidence="2">The sequence shown here is derived from an EMBL/GenBank/DDBJ whole genome shotgun (WGS) entry which is preliminary data.</text>
</comment>
<evidence type="ECO:0000259" key="1">
    <source>
        <dbReference type="PROSITE" id="PS51186"/>
    </source>
</evidence>
<dbReference type="eggNOG" id="COG1670">
    <property type="taxonomic scope" value="Bacteria"/>
</dbReference>
<sequence>MSDSWSNEYIKLFRLEEADVTTSYVNWLNDPEINRYLESRFASHTLKSTQQFVSDCKAREHTLLLGIRCIELENMHVGNIKLEINRWHGLGEVGIMIGEKKAQGKGIATHAIKLLSIIARDELKLRKLTAGCYASNKASERAFVKAGFTVEGQRPDFFLNNGCLEGLTLMSLVL</sequence>
<dbReference type="Gene3D" id="3.40.630.30">
    <property type="match status" value="1"/>
</dbReference>
<dbReference type="PATRIC" id="fig|45067.4.peg.473"/>
<dbReference type="OrthoDB" id="9801656at2"/>
<feature type="domain" description="N-acetyltransferase" evidence="1">
    <location>
        <begin position="20"/>
        <end position="170"/>
    </location>
</feature>
<dbReference type="STRING" id="45067.Llan_0449"/>
<dbReference type="PANTHER" id="PTHR43415">
    <property type="entry name" value="SPERMIDINE N(1)-ACETYLTRANSFERASE"/>
    <property type="match status" value="1"/>
</dbReference>
<dbReference type="SUPFAM" id="SSF55729">
    <property type="entry name" value="Acyl-CoA N-acyltransferases (Nat)"/>
    <property type="match status" value="1"/>
</dbReference>
<proteinExistence type="predicted"/>
<keyword evidence="2" id="KW-0808">Transferase</keyword>
<protein>
    <submittedName>
        <fullName evidence="2">Putative N-acetyltransferase</fullName>
    </submittedName>
</protein>
<dbReference type="Proteomes" id="UP000054869">
    <property type="component" value="Unassembled WGS sequence"/>
</dbReference>
<dbReference type="GO" id="GO:0016747">
    <property type="term" value="F:acyltransferase activity, transferring groups other than amino-acyl groups"/>
    <property type="evidence" value="ECO:0007669"/>
    <property type="project" value="InterPro"/>
</dbReference>
<dbReference type="EMBL" id="LNYI01000010">
    <property type="protein sequence ID" value="KTD24310.1"/>
    <property type="molecule type" value="Genomic_DNA"/>
</dbReference>
<evidence type="ECO:0000313" key="2">
    <source>
        <dbReference type="EMBL" id="KTD24310.1"/>
    </source>
</evidence>